<evidence type="ECO:0000313" key="2">
    <source>
        <dbReference type="EMBL" id="MBD2871389.1"/>
    </source>
</evidence>
<dbReference type="Proteomes" id="UP000632125">
    <property type="component" value="Unassembled WGS sequence"/>
</dbReference>
<protein>
    <submittedName>
        <fullName evidence="2">Uncharacterized protein</fullName>
    </submittedName>
</protein>
<dbReference type="EMBL" id="JACXIY010000029">
    <property type="protein sequence ID" value="MBD2871389.1"/>
    <property type="molecule type" value="Genomic_DNA"/>
</dbReference>
<keyword evidence="3" id="KW-1185">Reference proteome</keyword>
<feature type="signal peptide" evidence="1">
    <location>
        <begin position="1"/>
        <end position="26"/>
    </location>
</feature>
<keyword evidence="1" id="KW-0732">Signal</keyword>
<evidence type="ECO:0000313" key="3">
    <source>
        <dbReference type="Proteomes" id="UP000632125"/>
    </source>
</evidence>
<reference evidence="2" key="1">
    <citation type="submission" date="2020-09" db="EMBL/GenBank/DDBJ databases">
        <title>A novel bacterium of genus Paenibacillus, isolated from South China Sea.</title>
        <authorList>
            <person name="Huang H."/>
            <person name="Mo K."/>
            <person name="Hu Y."/>
        </authorList>
    </citation>
    <scope>NUCLEOTIDE SEQUENCE</scope>
    <source>
        <strain evidence="2">IB182493</strain>
    </source>
</reference>
<feature type="chain" id="PRO_5037082496" evidence="1">
    <location>
        <begin position="27"/>
        <end position="187"/>
    </location>
</feature>
<proteinExistence type="predicted"/>
<dbReference type="RefSeq" id="WP_190865143.1">
    <property type="nucleotide sequence ID" value="NZ_JACXIY010000029.1"/>
</dbReference>
<gene>
    <name evidence="2" type="ORF">IDH41_22635</name>
</gene>
<accession>A0A927CPL2</accession>
<dbReference type="AlphaFoldDB" id="A0A927CPL2"/>
<name>A0A927CPL2_9BACL</name>
<evidence type="ECO:0000256" key="1">
    <source>
        <dbReference type="SAM" id="SignalP"/>
    </source>
</evidence>
<sequence>MKVLKYFTASAICLVAVSGLMSAASAAPRTGILTPETHSLSPEEVIESDKPITYAVPLDSSSFKALSVPPGEQWLYDFQFWGVTPAGTVKTDTFEVVGGDNVQVNSQADADNYNQASGDYGVTLYKKNWLGIGVSQGQINYPYGSQTVYVGTWWGVGDGSYYVGFKTISSTTSQKIDGEGSIYQNNA</sequence>
<comment type="caution">
    <text evidence="2">The sequence shown here is derived from an EMBL/GenBank/DDBJ whole genome shotgun (WGS) entry which is preliminary data.</text>
</comment>
<organism evidence="2 3">
    <name type="scientific">Paenibacillus arenilitoris</name>
    <dbReference type="NCBI Taxonomy" id="2772299"/>
    <lineage>
        <taxon>Bacteria</taxon>
        <taxon>Bacillati</taxon>
        <taxon>Bacillota</taxon>
        <taxon>Bacilli</taxon>
        <taxon>Bacillales</taxon>
        <taxon>Paenibacillaceae</taxon>
        <taxon>Paenibacillus</taxon>
    </lineage>
</organism>